<proteinExistence type="evidence at protein level"/>
<evidence type="ECO:0000259" key="7">
    <source>
        <dbReference type="Pfam" id="PF01878"/>
    </source>
</evidence>
<dbReference type="Gene3D" id="3.10.590.10">
    <property type="entry name" value="ph1033 like domains"/>
    <property type="match status" value="1"/>
</dbReference>
<dbReference type="CDD" id="cd21133">
    <property type="entry name" value="EVE"/>
    <property type="match status" value="1"/>
</dbReference>
<comment type="function">
    <text evidence="1">Specifically binds 5-hydroxymethylcytosine (5hmC), suggesting that it acts as a specific reader of 5hmC.</text>
</comment>
<dbReference type="Proteomes" id="UP000000437">
    <property type="component" value="Chromosome 15"/>
</dbReference>
<dbReference type="Ensembl" id="ENSDART00000062576.5">
    <property type="protein sequence ID" value="ENSDARP00000062575.4"/>
    <property type="gene ID" value="ENSDARG00000042659.5"/>
</dbReference>
<dbReference type="InterPro" id="IPR015947">
    <property type="entry name" value="PUA-like_sf"/>
</dbReference>
<dbReference type="KEGG" id="dre:393630"/>
<reference evidence="10" key="1">
    <citation type="journal article" date="2002" name="Proc. Natl. Acad. Sci. U.S.A.">
        <title>Generation and initial analysis of more than 15,000 full-length human and mouse cDNA sequences.</title>
        <authorList>
            <consortium name="Mammalian Gene Collection Program Team"/>
            <person name="Strausberg R.L."/>
            <person name="Feingold E.A."/>
            <person name="Grouse L.H."/>
            <person name="Derge J.G."/>
            <person name="Klausner R.D."/>
            <person name="Collins F.S."/>
            <person name="Wagner L."/>
            <person name="Shenmen C.M."/>
            <person name="Schuler G.D."/>
            <person name="Altschul S.F."/>
            <person name="Zeeberg B."/>
            <person name="Buetow K.H."/>
            <person name="Schaefer C.F."/>
            <person name="Bhat N.K."/>
            <person name="Hopkins R.F."/>
            <person name="Jordan H."/>
            <person name="Moore T."/>
            <person name="Max S.I."/>
            <person name="Wang J."/>
            <person name="Hsieh F."/>
            <person name="Diatchenko L."/>
            <person name="Marusina K."/>
            <person name="Farmer A.A."/>
            <person name="Rubin G.M."/>
            <person name="Hong L."/>
            <person name="Stapleton M."/>
            <person name="Soares M.B."/>
            <person name="Bonaldo M.F."/>
            <person name="Casavant T.L."/>
            <person name="Scheetz T.E."/>
            <person name="Brownstein M.J."/>
            <person name="Usdin T.B."/>
            <person name="Toshiyuki S."/>
            <person name="Carninci P."/>
            <person name="Prange C."/>
            <person name="Raha S.S."/>
            <person name="Loquellano N.A."/>
            <person name="Peters G.J."/>
            <person name="Abramson R.D."/>
            <person name="Mullahy S.J."/>
            <person name="Bosak S.A."/>
            <person name="McEwan P.J."/>
            <person name="McKernan K.J."/>
            <person name="Malek J.A."/>
            <person name="Gunaratne P.H."/>
            <person name="Richards S."/>
            <person name="Worley K.C."/>
            <person name="Hale S."/>
            <person name="Garcia A.M."/>
            <person name="Gay L.J."/>
            <person name="Hulyk S.W."/>
            <person name="Villalon D.K."/>
            <person name="Muzny D.M."/>
            <person name="Sodergren E.J."/>
            <person name="Lu X."/>
            <person name="Gibbs R.A."/>
            <person name="Fahey J."/>
            <person name="Helton E."/>
            <person name="Ketteman M."/>
            <person name="Madan A."/>
            <person name="Rodrigues S."/>
            <person name="Sanchez A."/>
            <person name="Whiting M."/>
            <person name="Madan A."/>
            <person name="Young A.C."/>
            <person name="Shevchenko Y."/>
            <person name="Bouffard G.G."/>
            <person name="Blakesley R.W."/>
            <person name="Touchman J.W."/>
            <person name="Green E.D."/>
            <person name="Dickson M.C."/>
            <person name="Rodriguez A.C."/>
            <person name="Grimwood J."/>
            <person name="Schmutz J."/>
            <person name="Myers R.M."/>
            <person name="Butterfield Y.S."/>
            <person name="Krzywinski M.I."/>
            <person name="Skalska U."/>
            <person name="Smailus D.E."/>
            <person name="Schnerch A."/>
            <person name="Schein J.E."/>
            <person name="Jones S.J."/>
            <person name="Marra M.A."/>
        </authorList>
    </citation>
    <scope>NUCLEOTIDE SEQUENCE</scope>
    <source>
        <strain evidence="10">Tuebingen</strain>
    </source>
</reference>
<dbReference type="GO" id="GO:0005634">
    <property type="term" value="C:nucleus"/>
    <property type="evidence" value="ECO:0007669"/>
    <property type="project" value="UniProtKB-SubCell"/>
</dbReference>
<evidence type="ECO:0000256" key="1">
    <source>
        <dbReference type="ARBA" id="ARBA00002530"/>
    </source>
</evidence>
<feature type="compositionally biased region" description="Basic and acidic residues" evidence="6">
    <location>
        <begin position="14"/>
        <end position="24"/>
    </location>
</feature>
<reference evidence="8 9" key="4">
    <citation type="journal article" date="2013" name="Nature">
        <title>The zebrafish reference genome sequence and its relationship to the human genome.</title>
        <authorList>
            <consortium name="Genome Reference Consortium Zebrafish"/>
            <person name="Howe K."/>
            <person name="Clark M.D."/>
            <person name="Torroja C.F."/>
            <person name="Torrance J."/>
            <person name="Berthelot C."/>
            <person name="Muffato M."/>
            <person name="Collins J.E."/>
            <person name="Humphray S."/>
            <person name="McLaren K."/>
            <person name="Matthews L."/>
            <person name="McLaren S."/>
            <person name="Sealy I."/>
            <person name="Caccamo M."/>
            <person name="Churcher C."/>
            <person name="Scott C."/>
            <person name="Barrett J.C."/>
            <person name="Koch R."/>
            <person name="Rauch G.J."/>
            <person name="White S."/>
            <person name="Chow W."/>
            <person name="Kilian B."/>
            <person name="Quintais L.T."/>
            <person name="Guerra-Assuncao J.A."/>
            <person name="Zhou Y."/>
            <person name="Gu Y."/>
            <person name="Yen J."/>
            <person name="Vogel J.H."/>
            <person name="Eyre T."/>
            <person name="Redmond S."/>
            <person name="Banerjee R."/>
            <person name="Chi J."/>
            <person name="Fu B."/>
            <person name="Langley E."/>
            <person name="Maguire S.F."/>
            <person name="Laird G.K."/>
            <person name="Lloyd D."/>
            <person name="Kenyon E."/>
            <person name="Donaldson S."/>
            <person name="Sehra H."/>
            <person name="Almeida-King J."/>
            <person name="Loveland J."/>
            <person name="Trevanion S."/>
            <person name="Jones M."/>
            <person name="Quail M."/>
            <person name="Willey D."/>
            <person name="Hunt A."/>
            <person name="Burton J."/>
            <person name="Sims S."/>
            <person name="McLay K."/>
            <person name="Plumb B."/>
            <person name="Davis J."/>
            <person name="Clee C."/>
            <person name="Oliver K."/>
            <person name="Clark R."/>
            <person name="Riddle C."/>
            <person name="Elliot D."/>
            <person name="Eliott D."/>
            <person name="Threadgold G."/>
            <person name="Harden G."/>
            <person name="Ware D."/>
            <person name="Begum S."/>
            <person name="Mortimore B."/>
            <person name="Mortimer B."/>
            <person name="Kerry G."/>
            <person name="Heath P."/>
            <person name="Phillimore B."/>
            <person name="Tracey A."/>
            <person name="Corby N."/>
            <person name="Dunn M."/>
            <person name="Johnson C."/>
            <person name="Wood J."/>
            <person name="Clark S."/>
            <person name="Pelan S."/>
            <person name="Griffiths G."/>
            <person name="Smith M."/>
            <person name="Glithero R."/>
            <person name="Howden P."/>
            <person name="Barker N."/>
            <person name="Lloyd C."/>
            <person name="Stevens C."/>
            <person name="Harley J."/>
            <person name="Holt K."/>
            <person name="Panagiotidis G."/>
            <person name="Lovell J."/>
            <person name="Beasley H."/>
            <person name="Henderson C."/>
            <person name="Gordon D."/>
            <person name="Auger K."/>
            <person name="Wright D."/>
            <person name="Collins J."/>
            <person name="Raisen C."/>
            <person name="Dyer L."/>
            <person name="Leung K."/>
            <person name="Robertson L."/>
            <person name="Ambridge K."/>
            <person name="Leongamornlert D."/>
            <person name="McGuire S."/>
            <person name="Gilderthorp R."/>
            <person name="Griffiths C."/>
            <person name="Manthravadi D."/>
            <person name="Nichol S."/>
            <person name="Barker G."/>
            <person name="Whitehead S."/>
            <person name="Kay M."/>
            <person name="Brown J."/>
            <person name="Murnane C."/>
            <person name="Gray E."/>
            <person name="Humphries M."/>
            <person name="Sycamore N."/>
            <person name="Barker D."/>
            <person name="Saunders D."/>
            <person name="Wallis J."/>
            <person name="Babbage A."/>
            <person name="Hammond S."/>
            <person name="Mashreghi-Mohammadi M."/>
            <person name="Barr L."/>
            <person name="Martin S."/>
            <person name="Wray P."/>
            <person name="Ellington A."/>
            <person name="Matthews N."/>
            <person name="Ellwood M."/>
            <person name="Woodmansey R."/>
            <person name="Clark G."/>
            <person name="Cooper J."/>
            <person name="Cooper J."/>
            <person name="Tromans A."/>
            <person name="Grafham D."/>
            <person name="Skuce C."/>
            <person name="Pandian R."/>
            <person name="Andrews R."/>
            <person name="Harrison E."/>
            <person name="Kimberley A."/>
            <person name="Garnett J."/>
            <person name="Fosker N."/>
            <person name="Hall R."/>
            <person name="Garner P."/>
            <person name="Kelly D."/>
            <person name="Bird C."/>
            <person name="Palmer S."/>
            <person name="Gehring I."/>
            <person name="Berger A."/>
            <person name="Dooley C.M."/>
            <person name="Ersan-Urun Z."/>
            <person name="Eser C."/>
            <person name="Geiger H."/>
            <person name="Geisler M."/>
            <person name="Karotki L."/>
            <person name="Kirn A."/>
            <person name="Konantz J."/>
            <person name="Konantz M."/>
            <person name="Oberlander M."/>
            <person name="Rudolph-Geiger S."/>
            <person name="Teucke M."/>
            <person name="Lanz C."/>
            <person name="Raddatz G."/>
            <person name="Osoegawa K."/>
            <person name="Zhu B."/>
            <person name="Rapp A."/>
            <person name="Widaa S."/>
            <person name="Langford C."/>
            <person name="Yang F."/>
            <person name="Schuster S.C."/>
            <person name="Carter N.P."/>
            <person name="Harrow J."/>
            <person name="Ning Z."/>
            <person name="Herrero J."/>
            <person name="Searle S.M."/>
            <person name="Enright A."/>
            <person name="Geisler R."/>
            <person name="Plasterk R.H."/>
            <person name="Lee C."/>
            <person name="Westerfield M."/>
            <person name="de Jong P.J."/>
            <person name="Zon L.I."/>
            <person name="Postlethwait J.H."/>
            <person name="Nusslein-Volhard C."/>
            <person name="Hubbard T.J."/>
            <person name="Roest Crollius H."/>
            <person name="Rogers J."/>
            <person name="Stemple D.L."/>
        </authorList>
    </citation>
    <scope>NUCLEOTIDE SEQUENCE [LARGE SCALE GENOMIC DNA]</scope>
    <source>
        <strain evidence="8">Tuebingen</strain>
    </source>
</reference>
<dbReference type="AGR" id="ZFIN:ZDB-GENE-040426-1585"/>
<name>F1QDP5_DANRE</name>
<accession>F1QDP5</accession>
<evidence type="ECO:0007829" key="12">
    <source>
        <dbReference type="PeptideAtlas" id="F1QDP5"/>
    </source>
</evidence>
<reference evidence="8" key="3">
    <citation type="submission" date="2011-07" db="UniProtKB">
        <authorList>
            <consortium name="Ensembl"/>
        </authorList>
    </citation>
    <scope>IDENTIFICATION</scope>
    <source>
        <strain evidence="8">Tuebingen</strain>
    </source>
</reference>
<dbReference type="PANTHER" id="PTHR14087:SF7">
    <property type="entry name" value="THYMOCYTE NUCLEAR PROTEIN 1"/>
    <property type="match status" value="1"/>
</dbReference>
<evidence type="ECO:0000256" key="6">
    <source>
        <dbReference type="SAM" id="MobiDB-lite"/>
    </source>
</evidence>
<dbReference type="CTD" id="29087"/>
<dbReference type="GeneID" id="393630"/>
<gene>
    <name evidence="8 10 11" type="primary">thyn1</name>
    <name evidence="10" type="synonym">zgc:66269</name>
</gene>
<dbReference type="PANTHER" id="PTHR14087">
    <property type="entry name" value="THYMOCYTE NUCLEAR PROTEIN 1"/>
    <property type="match status" value="1"/>
</dbReference>
<keyword evidence="9" id="KW-1185">Reference proteome</keyword>
<feature type="region of interest" description="Disordered" evidence="6">
    <location>
        <begin position="1"/>
        <end position="53"/>
    </location>
</feature>
<dbReference type="AlphaFoldDB" id="F1QDP5"/>
<reference evidence="10" key="2">
    <citation type="journal article" date="2011" name="Brief. Bioinform.">
        <title>Phylogenetic-based propagation of functional annotations within the Gene Ontology consortium.</title>
        <authorList>
            <person name="Gaudet P."/>
            <person name="Livstone M.S."/>
            <person name="Lewis S.E."/>
            <person name="Thomas P.D."/>
        </authorList>
    </citation>
    <scope>NUCLEOTIDE SEQUENCE</scope>
    <source>
        <strain evidence="10">Tuebingen</strain>
    </source>
</reference>
<dbReference type="SUPFAM" id="SSF88697">
    <property type="entry name" value="PUA domain-like"/>
    <property type="match status" value="1"/>
</dbReference>
<dbReference type="GeneTree" id="ENSGT00390000013297"/>
<protein>
    <recommendedName>
        <fullName evidence="3">Thymocyte nuclear protein 1</fullName>
    </recommendedName>
</protein>
<dbReference type="RefSeq" id="NP_956951.2">
    <property type="nucleotide sequence ID" value="NM_200657.2"/>
</dbReference>
<dbReference type="PhylomeDB" id="F1QDP5"/>
<keyword evidence="5" id="KW-0539">Nucleus</keyword>
<dbReference type="InterPro" id="IPR052181">
    <property type="entry name" value="5hmC_binding"/>
</dbReference>
<sequence length="230" mass="26414">MPPRKTRSSAKSNKHSDADAHLNEGSDDVAQRKTGKRKRSAAVKGDVENKNDDACKPSYSRWLMKSEPESRIENGVDVKFGIEDLKALPNQTGCWDGVRNYQARNFMREMKVGQQAFFYHSNCKEPGIAGLMKIVKEAYVDHTQFDKKDVHYDPSSKADNPKWHMVDVQFERMVKRFIPLAELKKYHLEHRVKGGPLKDMSLFTRARLSVQPLTAEEFEFVLSLENEDPI</sequence>
<keyword evidence="12" id="KW-1267">Proteomics identification</keyword>
<organism evidence="8">
    <name type="scientific">Danio rerio</name>
    <name type="common">Zebrafish</name>
    <name type="synonym">Brachydanio rerio</name>
    <dbReference type="NCBI Taxonomy" id="7955"/>
    <lineage>
        <taxon>Eukaryota</taxon>
        <taxon>Metazoa</taxon>
        <taxon>Chordata</taxon>
        <taxon>Craniata</taxon>
        <taxon>Vertebrata</taxon>
        <taxon>Euteleostomi</taxon>
        <taxon>Actinopterygii</taxon>
        <taxon>Neopterygii</taxon>
        <taxon>Teleostei</taxon>
        <taxon>Ostariophysi</taxon>
        <taxon>Cypriniformes</taxon>
        <taxon>Danionidae</taxon>
        <taxon>Danioninae</taxon>
        <taxon>Danio</taxon>
    </lineage>
</organism>
<dbReference type="EMBL" id="BX324206">
    <property type="status" value="NOT_ANNOTATED_CDS"/>
    <property type="molecule type" value="Genomic_DNA"/>
</dbReference>
<evidence type="ECO:0000313" key="8">
    <source>
        <dbReference type="Ensembl" id="ENSDARP00000062575"/>
    </source>
</evidence>
<feature type="domain" description="EVE" evidence="7">
    <location>
        <begin position="61"/>
        <end position="223"/>
    </location>
</feature>
<accession>A0A8M1PEU1</accession>
<evidence type="ECO:0000256" key="5">
    <source>
        <dbReference type="ARBA" id="ARBA00023242"/>
    </source>
</evidence>
<dbReference type="FunFam" id="3.10.590.10:FF:000003">
    <property type="entry name" value="Thymocyte nuclear protein 1"/>
    <property type="match status" value="1"/>
</dbReference>
<dbReference type="OMA" id="NSHITRW"/>
<evidence type="ECO:0000256" key="3">
    <source>
        <dbReference type="ARBA" id="ARBA00014654"/>
    </source>
</evidence>
<evidence type="ECO:0000313" key="10">
    <source>
        <dbReference type="RefSeq" id="NP_956951.2"/>
    </source>
</evidence>
<evidence type="ECO:0000256" key="2">
    <source>
        <dbReference type="ARBA" id="ARBA00004123"/>
    </source>
</evidence>
<dbReference type="InterPro" id="IPR047197">
    <property type="entry name" value="THYN1-like_EVE"/>
</dbReference>
<comment type="subcellular location">
    <subcellularLocation>
        <location evidence="2">Nucleus</location>
    </subcellularLocation>
</comment>
<dbReference type="HOGENOM" id="CLU_041799_2_0_1"/>
<keyword evidence="4" id="KW-0597">Phosphoprotein</keyword>
<dbReference type="OrthoDB" id="41445at2759"/>
<evidence type="ECO:0000313" key="9">
    <source>
        <dbReference type="Proteomes" id="UP000000437"/>
    </source>
</evidence>
<reference evidence="10" key="5">
    <citation type="submission" date="2025-04" db="UniProtKB">
        <authorList>
            <consortium name="RefSeq"/>
        </authorList>
    </citation>
    <scope>IDENTIFICATION</scope>
    <source>
        <strain evidence="10">Tuebingen</strain>
    </source>
</reference>
<dbReference type="InterPro" id="IPR002740">
    <property type="entry name" value="EVE_domain"/>
</dbReference>
<dbReference type="Pfam" id="PF01878">
    <property type="entry name" value="EVE"/>
    <property type="match status" value="1"/>
</dbReference>
<dbReference type="ZFIN" id="ZDB-GENE-040426-1585">
    <property type="gene designation" value="thyn1"/>
</dbReference>
<evidence type="ECO:0000313" key="11">
    <source>
        <dbReference type="ZFIN" id="ZDB-GENE-040426-1585"/>
    </source>
</evidence>
<dbReference type="Bgee" id="ENSDARG00000042659">
    <property type="expression patterns" value="Expressed in blastula and 21 other cell types or tissues"/>
</dbReference>
<evidence type="ECO:0000256" key="4">
    <source>
        <dbReference type="ARBA" id="ARBA00022553"/>
    </source>
</evidence>